<accession>A0A0C3WB11</accession>
<dbReference type="EMBL" id="CM001223">
    <property type="protein sequence ID" value="AES80812.2"/>
    <property type="molecule type" value="Genomic_DNA"/>
</dbReference>
<feature type="compositionally biased region" description="Pro residues" evidence="1">
    <location>
        <begin position="42"/>
        <end position="66"/>
    </location>
</feature>
<dbReference type="GO" id="GO:0030246">
    <property type="term" value="F:carbohydrate binding"/>
    <property type="evidence" value="ECO:0000318"/>
    <property type="project" value="GO_Central"/>
</dbReference>
<accession>G7KZD5</accession>
<dbReference type="InterPro" id="IPR040249">
    <property type="entry name" value="Ricin_B-like_lectin_EULS3-like"/>
</dbReference>
<feature type="compositionally biased region" description="Polar residues" evidence="1">
    <location>
        <begin position="84"/>
        <end position="99"/>
    </location>
</feature>
<dbReference type="CDD" id="cd23431">
    <property type="entry name" value="beta-trefoil_Ricin_AtEULS3-like"/>
    <property type="match status" value="1"/>
</dbReference>
<protein>
    <submittedName>
        <fullName evidence="2">Ricin-type beta-trefoil lectin domain protein</fullName>
    </submittedName>
</protein>
<evidence type="ECO:0000313" key="2">
    <source>
        <dbReference type="EMBL" id="AES80812.2"/>
    </source>
</evidence>
<dbReference type="eggNOG" id="ENOG502QTCR">
    <property type="taxonomic scope" value="Eukaryota"/>
</dbReference>
<evidence type="ECO:0000313" key="4">
    <source>
        <dbReference type="Proteomes" id="UP000002051"/>
    </source>
</evidence>
<dbReference type="PANTHER" id="PTHR31257">
    <property type="entry name" value="RICIN B-LIKE LECTIN EULS3"/>
    <property type="match status" value="1"/>
</dbReference>
<dbReference type="GO" id="GO:0090332">
    <property type="term" value="P:stomatal closure"/>
    <property type="evidence" value="ECO:0000318"/>
    <property type="project" value="GO_Central"/>
</dbReference>
<feature type="compositionally biased region" description="Low complexity" evidence="1">
    <location>
        <begin position="1"/>
        <end position="13"/>
    </location>
</feature>
<proteinExistence type="predicted"/>
<feature type="region of interest" description="Disordered" evidence="1">
    <location>
        <begin position="109"/>
        <end position="187"/>
    </location>
</feature>
<feature type="region of interest" description="Disordered" evidence="1">
    <location>
        <begin position="1"/>
        <end position="72"/>
    </location>
</feature>
<dbReference type="PANTHER" id="PTHR31257:SF2">
    <property type="entry name" value="RICIN B-LIKE LECTIN EULS3"/>
    <property type="match status" value="1"/>
</dbReference>
<dbReference type="ProMEX" id="G7KZD5"/>
<evidence type="ECO:0000313" key="3">
    <source>
        <dbReference type="EnsemblPlants" id="AES80812"/>
    </source>
</evidence>
<evidence type="ECO:0000256" key="1">
    <source>
        <dbReference type="SAM" id="MobiDB-lite"/>
    </source>
</evidence>
<reference evidence="2 4" key="1">
    <citation type="journal article" date="2011" name="Nature">
        <title>The Medicago genome provides insight into the evolution of rhizobial symbioses.</title>
        <authorList>
            <person name="Young N.D."/>
            <person name="Debelle F."/>
            <person name="Oldroyd G.E."/>
            <person name="Geurts R."/>
            <person name="Cannon S.B."/>
            <person name="Udvardi M.K."/>
            <person name="Benedito V.A."/>
            <person name="Mayer K.F."/>
            <person name="Gouzy J."/>
            <person name="Schoof H."/>
            <person name="Van de Peer Y."/>
            <person name="Proost S."/>
            <person name="Cook D.R."/>
            <person name="Meyers B.C."/>
            <person name="Spannagl M."/>
            <person name="Cheung F."/>
            <person name="De Mita S."/>
            <person name="Krishnakumar V."/>
            <person name="Gundlach H."/>
            <person name="Zhou S."/>
            <person name="Mudge J."/>
            <person name="Bharti A.K."/>
            <person name="Murray J.D."/>
            <person name="Naoumkina M.A."/>
            <person name="Rosen B."/>
            <person name="Silverstein K.A."/>
            <person name="Tang H."/>
            <person name="Rombauts S."/>
            <person name="Zhao P.X."/>
            <person name="Zhou P."/>
            <person name="Barbe V."/>
            <person name="Bardou P."/>
            <person name="Bechner M."/>
            <person name="Bellec A."/>
            <person name="Berger A."/>
            <person name="Berges H."/>
            <person name="Bidwell S."/>
            <person name="Bisseling T."/>
            <person name="Choisne N."/>
            <person name="Couloux A."/>
            <person name="Denny R."/>
            <person name="Deshpande S."/>
            <person name="Dai X."/>
            <person name="Doyle J.J."/>
            <person name="Dudez A.M."/>
            <person name="Farmer A.D."/>
            <person name="Fouteau S."/>
            <person name="Franken C."/>
            <person name="Gibelin C."/>
            <person name="Gish J."/>
            <person name="Goldstein S."/>
            <person name="Gonzalez A.J."/>
            <person name="Green P.J."/>
            <person name="Hallab A."/>
            <person name="Hartog M."/>
            <person name="Hua A."/>
            <person name="Humphray S.J."/>
            <person name="Jeong D.H."/>
            <person name="Jing Y."/>
            <person name="Jocker A."/>
            <person name="Kenton S.M."/>
            <person name="Kim D.J."/>
            <person name="Klee K."/>
            <person name="Lai H."/>
            <person name="Lang C."/>
            <person name="Lin S."/>
            <person name="Macmil S.L."/>
            <person name="Magdelenat G."/>
            <person name="Matthews L."/>
            <person name="McCorrison J."/>
            <person name="Monaghan E.L."/>
            <person name="Mun J.H."/>
            <person name="Najar F.Z."/>
            <person name="Nicholson C."/>
            <person name="Noirot C."/>
            <person name="O'Bleness M."/>
            <person name="Paule C.R."/>
            <person name="Poulain J."/>
            <person name="Prion F."/>
            <person name="Qin B."/>
            <person name="Qu C."/>
            <person name="Retzel E.F."/>
            <person name="Riddle C."/>
            <person name="Sallet E."/>
            <person name="Samain S."/>
            <person name="Samson N."/>
            <person name="Sanders I."/>
            <person name="Saurat O."/>
            <person name="Scarpelli C."/>
            <person name="Schiex T."/>
            <person name="Segurens B."/>
            <person name="Severin A.J."/>
            <person name="Sherrier D.J."/>
            <person name="Shi R."/>
            <person name="Sims S."/>
            <person name="Singer S.R."/>
            <person name="Sinharoy S."/>
            <person name="Sterck L."/>
            <person name="Viollet A."/>
            <person name="Wang B.B."/>
            <person name="Wang K."/>
            <person name="Wang M."/>
            <person name="Wang X."/>
            <person name="Warfsmann J."/>
            <person name="Weissenbach J."/>
            <person name="White D.D."/>
            <person name="White J.D."/>
            <person name="Wiley G.B."/>
            <person name="Wincker P."/>
            <person name="Xing Y."/>
            <person name="Yang L."/>
            <person name="Yao Z."/>
            <person name="Ying F."/>
            <person name="Zhai J."/>
            <person name="Zhou L."/>
            <person name="Zuber A."/>
            <person name="Denarie J."/>
            <person name="Dixon R.A."/>
            <person name="May G.D."/>
            <person name="Schwartz D.C."/>
            <person name="Rogers J."/>
            <person name="Quetier F."/>
            <person name="Town C.D."/>
            <person name="Roe B.A."/>
        </authorList>
    </citation>
    <scope>NUCLEOTIDE SEQUENCE [LARGE SCALE GENOMIC DNA]</scope>
    <source>
        <strain evidence="2">A17</strain>
        <strain evidence="3 4">cv. Jemalong A17</strain>
    </source>
</reference>
<organism evidence="2 4">
    <name type="scientific">Medicago truncatula</name>
    <name type="common">Barrel medic</name>
    <name type="synonym">Medicago tribuloides</name>
    <dbReference type="NCBI Taxonomy" id="3880"/>
    <lineage>
        <taxon>Eukaryota</taxon>
        <taxon>Viridiplantae</taxon>
        <taxon>Streptophyta</taxon>
        <taxon>Embryophyta</taxon>
        <taxon>Tracheophyta</taxon>
        <taxon>Spermatophyta</taxon>
        <taxon>Magnoliopsida</taxon>
        <taxon>eudicotyledons</taxon>
        <taxon>Gunneridae</taxon>
        <taxon>Pentapetalae</taxon>
        <taxon>rosids</taxon>
        <taxon>fabids</taxon>
        <taxon>Fabales</taxon>
        <taxon>Fabaceae</taxon>
        <taxon>Papilionoideae</taxon>
        <taxon>50 kb inversion clade</taxon>
        <taxon>NPAAA clade</taxon>
        <taxon>Hologalegina</taxon>
        <taxon>IRL clade</taxon>
        <taxon>Trifolieae</taxon>
        <taxon>Medicago</taxon>
    </lineage>
</organism>
<feature type="region of interest" description="Disordered" evidence="1">
    <location>
        <begin position="80"/>
        <end position="99"/>
    </location>
</feature>
<dbReference type="HOGENOM" id="CLU_073954_0_0_1"/>
<dbReference type="PaxDb" id="3880-AES80812"/>
<dbReference type="EnsemblPlants" id="AES80812">
    <property type="protein sequence ID" value="AES80812"/>
    <property type="gene ID" value="MTR_7g085240"/>
</dbReference>
<reference evidence="3" key="3">
    <citation type="submission" date="2015-04" db="UniProtKB">
        <authorList>
            <consortium name="EnsemblPlants"/>
        </authorList>
    </citation>
    <scope>IDENTIFICATION</scope>
    <source>
        <strain evidence="3">cv. Jemalong A17</strain>
    </source>
</reference>
<gene>
    <name evidence="2" type="ordered locus">MTR_7g085240</name>
</gene>
<reference evidence="2 4" key="2">
    <citation type="journal article" date="2014" name="BMC Genomics">
        <title>An improved genome release (version Mt4.0) for the model legume Medicago truncatula.</title>
        <authorList>
            <person name="Tang H."/>
            <person name="Krishnakumar V."/>
            <person name="Bidwell S."/>
            <person name="Rosen B."/>
            <person name="Chan A."/>
            <person name="Zhou S."/>
            <person name="Gentzbittel L."/>
            <person name="Childs K.L."/>
            <person name="Yandell M."/>
            <person name="Gundlach H."/>
            <person name="Mayer K.F."/>
            <person name="Schwartz D.C."/>
            <person name="Town C.D."/>
        </authorList>
    </citation>
    <scope>GENOME REANNOTATION</scope>
    <source>
        <strain evidence="2">A17</strain>
        <strain evidence="3 4">cv. Jemalong A17</strain>
    </source>
</reference>
<dbReference type="Proteomes" id="UP000002051">
    <property type="component" value="Unassembled WGS sequence"/>
</dbReference>
<dbReference type="AlphaFoldDB" id="G7KZD5"/>
<dbReference type="SUPFAM" id="SSF50370">
    <property type="entry name" value="Ricin B-like lectins"/>
    <property type="match status" value="1"/>
</dbReference>
<dbReference type="STRING" id="3880.G7KZD5"/>
<name>G7KZD5_MEDTR</name>
<dbReference type="ExpressionAtlas" id="G7KZD5">
    <property type="expression patterns" value="differential"/>
</dbReference>
<sequence>MEFPFNHNTSNVTHTHHHRRDDDNNEQHYPPPGHNNLSSFNQPPPPPHHQQPPFYPNPSYPPPPQQQPHQPETQVFHTGHVSRNDNFNNYPQQPQPHQETQVFHTGHVSHENFNSYPQPPPPQSHHQQPSYGAAYPPAPPSVPDHTSAPFPNATVHHVSHETHNPHFPSSNVHHVNHEPTAPPLSSNRSTFKIVTKASPNYSLTIRRGEVVLAPSDPSDQHQHWYKDVKWSTKVKDKDGYPSFALVNKVTGEAIKHSIGASHPVRLIRYNPDYLDQSVLWTESKDQGSGYRAVRMVNNIQLNMDAFHGDKNSGGVHDGTTVVLWDWNKGDNQQWKILPYFNCYLKNLKLKLYYCYLSSGWFSLFTVTSSYTSQ</sequence>
<dbReference type="InterPro" id="IPR035992">
    <property type="entry name" value="Ricin_B-like_lectins"/>
</dbReference>
<keyword evidence="4" id="KW-1185">Reference proteome</keyword>
<dbReference type="Gene3D" id="2.80.10.50">
    <property type="match status" value="1"/>
</dbReference>
<feature type="compositionally biased region" description="Low complexity" evidence="1">
    <location>
        <begin position="124"/>
        <end position="135"/>
    </location>
</feature>